<proteinExistence type="predicted"/>
<dbReference type="InterPro" id="IPR003477">
    <property type="entry name" value="PemK-like"/>
</dbReference>
<comment type="caution">
    <text evidence="1">The sequence shown here is derived from an EMBL/GenBank/DDBJ whole genome shotgun (WGS) entry which is preliminary data.</text>
</comment>
<dbReference type="GO" id="GO:0003677">
    <property type="term" value="F:DNA binding"/>
    <property type="evidence" value="ECO:0007669"/>
    <property type="project" value="InterPro"/>
</dbReference>
<accession>A0A9Q4KMM7</accession>
<protein>
    <submittedName>
        <fullName evidence="1">Type II toxin-antitoxin system PemK/MazF family toxin</fullName>
    </submittedName>
</protein>
<dbReference type="InterPro" id="IPR011067">
    <property type="entry name" value="Plasmid_toxin/cell-grow_inhib"/>
</dbReference>
<dbReference type="PANTHER" id="PTHR33988:SF2">
    <property type="entry name" value="ENDORIBONUCLEASE MAZF"/>
    <property type="match status" value="1"/>
</dbReference>
<dbReference type="PANTHER" id="PTHR33988">
    <property type="entry name" value="ENDORIBONUCLEASE MAZF-RELATED"/>
    <property type="match status" value="1"/>
</dbReference>
<evidence type="ECO:0000313" key="2">
    <source>
        <dbReference type="Proteomes" id="UP001075461"/>
    </source>
</evidence>
<dbReference type="GO" id="GO:0004521">
    <property type="term" value="F:RNA endonuclease activity"/>
    <property type="evidence" value="ECO:0007669"/>
    <property type="project" value="TreeGrafter"/>
</dbReference>
<evidence type="ECO:0000313" key="1">
    <source>
        <dbReference type="EMBL" id="MCZ6162438.1"/>
    </source>
</evidence>
<dbReference type="RefSeq" id="WP_269480670.1">
    <property type="nucleotide sequence ID" value="NZ_JAPXGH010000011.1"/>
</dbReference>
<organism evidence="1 2">
    <name type="scientific">Campylobacter ureolyticus</name>
    <dbReference type="NCBI Taxonomy" id="827"/>
    <lineage>
        <taxon>Bacteria</taxon>
        <taxon>Pseudomonadati</taxon>
        <taxon>Campylobacterota</taxon>
        <taxon>Epsilonproteobacteria</taxon>
        <taxon>Campylobacterales</taxon>
        <taxon>Campylobacteraceae</taxon>
        <taxon>Campylobacter</taxon>
    </lineage>
</organism>
<dbReference type="Gene3D" id="2.30.30.110">
    <property type="match status" value="1"/>
</dbReference>
<dbReference type="AlphaFoldDB" id="A0A9Q4KMM7"/>
<dbReference type="EMBL" id="JAPXGP010000008">
    <property type="protein sequence ID" value="MCZ6162438.1"/>
    <property type="molecule type" value="Genomic_DNA"/>
</dbReference>
<sequence length="103" mass="11599">MNRFDVVLVNLDPTIGTGIKKTRPCVIISPNEVNKHLKTLIVAPLTSKGFLYPSRVKVKFNNLNGLVVLDQIRAVDKTRIVKVLGDIKENEKEITEKLIELFS</sequence>
<name>A0A9Q4KMM7_9BACT</name>
<dbReference type="GO" id="GO:0016075">
    <property type="term" value="P:rRNA catabolic process"/>
    <property type="evidence" value="ECO:0007669"/>
    <property type="project" value="TreeGrafter"/>
</dbReference>
<reference evidence="1" key="1">
    <citation type="submission" date="2022-12" db="EMBL/GenBank/DDBJ databases">
        <title>Species Delineation and Comparative Genomics within the Campylobacter ureolyticus Complex.</title>
        <authorList>
            <person name="Maki J."/>
            <person name="Howard M."/>
            <person name="Connelly S."/>
            <person name="Hardy D.J."/>
            <person name="Cameron A."/>
        </authorList>
    </citation>
    <scope>NUCLEOTIDE SEQUENCE</scope>
    <source>
        <strain evidence="1">URMC_786</strain>
    </source>
</reference>
<gene>
    <name evidence="1" type="ORF">O6B92_08870</name>
</gene>
<dbReference type="GO" id="GO:0006402">
    <property type="term" value="P:mRNA catabolic process"/>
    <property type="evidence" value="ECO:0007669"/>
    <property type="project" value="TreeGrafter"/>
</dbReference>
<dbReference type="Proteomes" id="UP001075461">
    <property type="component" value="Unassembled WGS sequence"/>
</dbReference>
<dbReference type="SUPFAM" id="SSF50118">
    <property type="entry name" value="Cell growth inhibitor/plasmid maintenance toxic component"/>
    <property type="match status" value="1"/>
</dbReference>
<dbReference type="Pfam" id="PF02452">
    <property type="entry name" value="PemK_toxin"/>
    <property type="match status" value="1"/>
</dbReference>